<organism evidence="9 10">
    <name type="scientific">Aspergillus fumigatus (strain CBS 144.89 / FGSC A1163 / CEA10)</name>
    <name type="common">Neosartorya fumigata</name>
    <dbReference type="NCBI Taxonomy" id="451804"/>
    <lineage>
        <taxon>Eukaryota</taxon>
        <taxon>Fungi</taxon>
        <taxon>Dikarya</taxon>
        <taxon>Ascomycota</taxon>
        <taxon>Pezizomycotina</taxon>
        <taxon>Eurotiomycetes</taxon>
        <taxon>Eurotiomycetidae</taxon>
        <taxon>Eurotiales</taxon>
        <taxon>Aspergillaceae</taxon>
        <taxon>Aspergillus</taxon>
        <taxon>Aspergillus subgen. Fumigati</taxon>
    </lineage>
</organism>
<accession>B0Y9L7</accession>
<dbReference type="PROSITE" id="PS00463">
    <property type="entry name" value="ZN2_CY6_FUNGAL_1"/>
    <property type="match status" value="1"/>
</dbReference>
<evidence type="ECO:0000313" key="10">
    <source>
        <dbReference type="Proteomes" id="UP000001699"/>
    </source>
</evidence>
<dbReference type="GO" id="GO:0005634">
    <property type="term" value="C:nucleus"/>
    <property type="evidence" value="ECO:0007669"/>
    <property type="project" value="UniProtKB-SubCell"/>
</dbReference>
<feature type="compositionally biased region" description="Polar residues" evidence="7">
    <location>
        <begin position="53"/>
        <end position="69"/>
    </location>
</feature>
<dbReference type="PhylomeDB" id="B0Y9L7"/>
<dbReference type="Gene3D" id="4.10.240.10">
    <property type="entry name" value="Zn(2)-C6 fungal-type DNA-binding domain"/>
    <property type="match status" value="1"/>
</dbReference>
<sequence length="655" mass="72699">MSSPRQNGVQTSCEPCRRSKLRCDYSTPTCQRCLRRGKSDVCVYHPSPMTRSWYSDPVSSPHTPASSDNNWDKKIQSVPPPGSSRLTSYSGVSSEIDEHLNEIFAPLATLEHGGTGSSPKQVQLGARLLLTLFGNLSFYETITENRSDNSPEGCVVGQQLVRMIFRALKDNHKLLANGQDAEDRYYENLLGWSQKLFAETSQSIEVGPSTTPEEYLRCVSNRWEGIALVFSVAGQGALLEREWKSVSQSVAAAPADQRSLGVFAATASDACLQLCDGSGVIHDPLGWLLYQHTHLLTLIYGNNDYRAWRALSQLSTVVFSLGLNQAKVNARMPFFLVELRKRLMAGAYIMDKQLATCLGRPPQIIWRYCDVQLPLDLRYDEILADPATRDAATNRLDATGWNSQGIIQTAQWMRVSLLVSSIREQILELSLSRCVDDLARKTKQVSDNSRKTWDELPGFLRWRPGSASSGDSGSLLIPLYLDFLYNDFLLARLLVKRLQTEADSLINVSQAILGTVLELIGRELASGTGTCSIGWNASSFGIPAAGVLAIELLRQRNGSSRPTPSTLRRPEAIQNLSVFASYLQFVVFPHEGNYEICQRARRILGRILNQILSPNPSPFPSRLPADAVVADWLNGESILLDDGTNLLEWIESRLE</sequence>
<dbReference type="SMART" id="SM00906">
    <property type="entry name" value="Fungal_trans"/>
    <property type="match status" value="1"/>
</dbReference>
<dbReference type="CDD" id="cd12148">
    <property type="entry name" value="fungal_TF_MHR"/>
    <property type="match status" value="1"/>
</dbReference>
<keyword evidence="2" id="KW-0479">Metal-binding</keyword>
<dbReference type="AlphaFoldDB" id="B0Y9L7"/>
<dbReference type="PROSITE" id="PS50048">
    <property type="entry name" value="ZN2_CY6_FUNGAL_2"/>
    <property type="match status" value="1"/>
</dbReference>
<evidence type="ECO:0000256" key="4">
    <source>
        <dbReference type="ARBA" id="ARBA00023125"/>
    </source>
</evidence>
<feature type="domain" description="Zn(2)-C6 fungal-type" evidence="8">
    <location>
        <begin position="12"/>
        <end position="44"/>
    </location>
</feature>
<keyword evidence="6" id="KW-0539">Nucleus</keyword>
<keyword evidence="4" id="KW-0238">DNA-binding</keyword>
<dbReference type="VEuPathDB" id="FungiDB:AFUB_081500"/>
<evidence type="ECO:0000256" key="3">
    <source>
        <dbReference type="ARBA" id="ARBA00023015"/>
    </source>
</evidence>
<dbReference type="SUPFAM" id="SSF57701">
    <property type="entry name" value="Zn2/Cys6 DNA-binding domain"/>
    <property type="match status" value="1"/>
</dbReference>
<dbReference type="PANTHER" id="PTHR31001">
    <property type="entry name" value="UNCHARACTERIZED TRANSCRIPTIONAL REGULATORY PROTEIN"/>
    <property type="match status" value="1"/>
</dbReference>
<dbReference type="Proteomes" id="UP000001699">
    <property type="component" value="Unassembled WGS sequence"/>
</dbReference>
<dbReference type="EMBL" id="DS499600">
    <property type="protein sequence ID" value="EDP48710.1"/>
    <property type="molecule type" value="Genomic_DNA"/>
</dbReference>
<reference evidence="9 10" key="1">
    <citation type="journal article" date="2008" name="PLoS Genet.">
        <title>Genomic islands in the pathogenic filamentous fungus Aspergillus fumigatus.</title>
        <authorList>
            <person name="Fedorova N.D."/>
            <person name="Khaldi N."/>
            <person name="Joardar V.S."/>
            <person name="Maiti R."/>
            <person name="Amedeo P."/>
            <person name="Anderson M.J."/>
            <person name="Crabtree J."/>
            <person name="Silva J.C."/>
            <person name="Badger J.H."/>
            <person name="Albarraq A."/>
            <person name="Angiuoli S."/>
            <person name="Bussey H."/>
            <person name="Bowyer P."/>
            <person name="Cotty P.J."/>
            <person name="Dyer P.S."/>
            <person name="Egan A."/>
            <person name="Galens K."/>
            <person name="Fraser-Liggett C.M."/>
            <person name="Haas B.J."/>
            <person name="Inman J.M."/>
            <person name="Kent R."/>
            <person name="Lemieux S."/>
            <person name="Malavazi I."/>
            <person name="Orvis J."/>
            <person name="Roemer T."/>
            <person name="Ronning C.M."/>
            <person name="Sundaram J.P."/>
            <person name="Sutton G."/>
            <person name="Turner G."/>
            <person name="Venter J.C."/>
            <person name="White O.R."/>
            <person name="Whitty B.R."/>
            <person name="Youngman P."/>
            <person name="Wolfe K.H."/>
            <person name="Goldman G.H."/>
            <person name="Wortman J.R."/>
            <person name="Jiang B."/>
            <person name="Denning D.W."/>
            <person name="Nierman W.C."/>
        </authorList>
    </citation>
    <scope>NUCLEOTIDE SEQUENCE [LARGE SCALE GENOMIC DNA]</scope>
    <source>
        <strain evidence="10">CBS 144.89 / FGSC A1163 / CEA10</strain>
    </source>
</reference>
<evidence type="ECO:0000256" key="6">
    <source>
        <dbReference type="ARBA" id="ARBA00023242"/>
    </source>
</evidence>
<dbReference type="SMART" id="SM00066">
    <property type="entry name" value="GAL4"/>
    <property type="match status" value="1"/>
</dbReference>
<dbReference type="OrthoDB" id="4898680at2759"/>
<dbReference type="GO" id="GO:0008270">
    <property type="term" value="F:zinc ion binding"/>
    <property type="evidence" value="ECO:0007669"/>
    <property type="project" value="InterPro"/>
</dbReference>
<feature type="region of interest" description="Disordered" evidence="7">
    <location>
        <begin position="53"/>
        <end position="91"/>
    </location>
</feature>
<dbReference type="Pfam" id="PF00172">
    <property type="entry name" value="Zn_clus"/>
    <property type="match status" value="1"/>
</dbReference>
<evidence type="ECO:0000313" key="9">
    <source>
        <dbReference type="EMBL" id="EDP48710.1"/>
    </source>
</evidence>
<dbReference type="PANTHER" id="PTHR31001:SF53">
    <property type="entry name" value="ZN(II)2CYS6 TRANSCRIPTION FACTOR (EUROFUNG)"/>
    <property type="match status" value="1"/>
</dbReference>
<dbReference type="GO" id="GO:0006351">
    <property type="term" value="P:DNA-templated transcription"/>
    <property type="evidence" value="ECO:0007669"/>
    <property type="project" value="InterPro"/>
</dbReference>
<proteinExistence type="predicted"/>
<gene>
    <name evidence="9" type="ORF">AFUB_081500</name>
</gene>
<evidence type="ECO:0000256" key="5">
    <source>
        <dbReference type="ARBA" id="ARBA00023163"/>
    </source>
</evidence>
<keyword evidence="5" id="KW-0804">Transcription</keyword>
<dbReference type="CDD" id="cd00067">
    <property type="entry name" value="GAL4"/>
    <property type="match status" value="1"/>
</dbReference>
<dbReference type="InterPro" id="IPR050613">
    <property type="entry name" value="Sec_Metabolite_Reg"/>
</dbReference>
<dbReference type="Pfam" id="PF04082">
    <property type="entry name" value="Fungal_trans"/>
    <property type="match status" value="1"/>
</dbReference>
<name>B0Y9L7_ASPFC</name>
<dbReference type="InterPro" id="IPR001138">
    <property type="entry name" value="Zn2Cys6_DnaBD"/>
</dbReference>
<protein>
    <submittedName>
        <fullName evidence="9">C6 transcription factor, putative</fullName>
    </submittedName>
</protein>
<dbReference type="InterPro" id="IPR007219">
    <property type="entry name" value="XnlR_reg_dom"/>
</dbReference>
<comment type="subcellular location">
    <subcellularLocation>
        <location evidence="1">Nucleus</location>
    </subcellularLocation>
</comment>
<evidence type="ECO:0000256" key="7">
    <source>
        <dbReference type="SAM" id="MobiDB-lite"/>
    </source>
</evidence>
<dbReference type="HOGENOM" id="CLU_013296_2_1_1"/>
<dbReference type="InterPro" id="IPR036864">
    <property type="entry name" value="Zn2-C6_fun-type_DNA-bd_sf"/>
</dbReference>
<dbReference type="GO" id="GO:0003677">
    <property type="term" value="F:DNA binding"/>
    <property type="evidence" value="ECO:0007669"/>
    <property type="project" value="UniProtKB-KW"/>
</dbReference>
<keyword evidence="3" id="KW-0805">Transcription regulation</keyword>
<evidence type="ECO:0000256" key="1">
    <source>
        <dbReference type="ARBA" id="ARBA00004123"/>
    </source>
</evidence>
<dbReference type="GO" id="GO:0000981">
    <property type="term" value="F:DNA-binding transcription factor activity, RNA polymerase II-specific"/>
    <property type="evidence" value="ECO:0007669"/>
    <property type="project" value="InterPro"/>
</dbReference>
<keyword evidence="10" id="KW-1185">Reference proteome</keyword>
<evidence type="ECO:0000256" key="2">
    <source>
        <dbReference type="ARBA" id="ARBA00022723"/>
    </source>
</evidence>
<evidence type="ECO:0000259" key="8">
    <source>
        <dbReference type="PROSITE" id="PS50048"/>
    </source>
</evidence>